<sequence>MLFMNRSRSNNWLYVTSAMLGGLFLGISYNKYGRDIRHKLMKMKDRGMSNITNSFDLD</sequence>
<keyword evidence="1" id="KW-1133">Transmembrane helix</keyword>
<dbReference type="Proteomes" id="UP000007488">
    <property type="component" value="Chromosome"/>
</dbReference>
<dbReference type="RefSeq" id="WP_013624853.1">
    <property type="nucleotide sequence ID" value="NC_015172.1"/>
</dbReference>
<keyword evidence="1" id="KW-0472">Membrane</keyword>
<evidence type="ECO:0000256" key="1">
    <source>
        <dbReference type="SAM" id="Phobius"/>
    </source>
</evidence>
<gene>
    <name evidence="2" type="ordered locus">Sgly_1688</name>
</gene>
<dbReference type="EMBL" id="CP002547">
    <property type="protein sequence ID" value="ADY55985.1"/>
    <property type="molecule type" value="Genomic_DNA"/>
</dbReference>
<name>F0SYU8_SYNGF</name>
<organism evidence="2 3">
    <name type="scientific">Syntrophobotulus glycolicus (strain DSM 8271 / FlGlyR)</name>
    <dbReference type="NCBI Taxonomy" id="645991"/>
    <lineage>
        <taxon>Bacteria</taxon>
        <taxon>Bacillati</taxon>
        <taxon>Bacillota</taxon>
        <taxon>Clostridia</taxon>
        <taxon>Eubacteriales</taxon>
        <taxon>Desulfitobacteriaceae</taxon>
        <taxon>Syntrophobotulus</taxon>
    </lineage>
</organism>
<dbReference type="HOGENOM" id="CLU_2977684_0_0_9"/>
<reference evidence="3" key="2">
    <citation type="submission" date="2011-02" db="EMBL/GenBank/DDBJ databases">
        <title>The complete genome of Syntrophobotulus glycolicus DSM 8271.</title>
        <authorList>
            <person name="Lucas S."/>
            <person name="Copeland A."/>
            <person name="Lapidus A."/>
            <person name="Bruce D."/>
            <person name="Goodwin L."/>
            <person name="Pitluck S."/>
            <person name="Kyrpides N."/>
            <person name="Mavromatis K."/>
            <person name="Pagani I."/>
            <person name="Ivanova N."/>
            <person name="Mikhailova N."/>
            <person name="Chertkov O."/>
            <person name="Held B."/>
            <person name="Detter J.C."/>
            <person name="Tapia R."/>
            <person name="Han C."/>
            <person name="Land M."/>
            <person name="Hauser L."/>
            <person name="Markowitz V."/>
            <person name="Cheng J.-F."/>
            <person name="Hugenholtz P."/>
            <person name="Woyke T."/>
            <person name="Wu D."/>
            <person name="Spring S."/>
            <person name="Schroeder M."/>
            <person name="Brambilla E."/>
            <person name="Klenk H.-P."/>
            <person name="Eisen J.A."/>
        </authorList>
    </citation>
    <scope>NUCLEOTIDE SEQUENCE [LARGE SCALE GENOMIC DNA]</scope>
    <source>
        <strain evidence="3">DSM 8271 / FlGlyR</strain>
    </source>
</reference>
<keyword evidence="1" id="KW-0812">Transmembrane</keyword>
<dbReference type="AlphaFoldDB" id="F0SYU8"/>
<keyword evidence="3" id="KW-1185">Reference proteome</keyword>
<protein>
    <submittedName>
        <fullName evidence="2">Uncharacterized protein</fullName>
    </submittedName>
</protein>
<dbReference type="KEGG" id="sgy:Sgly_1688"/>
<feature type="transmembrane region" description="Helical" evidence="1">
    <location>
        <begin position="12"/>
        <end position="32"/>
    </location>
</feature>
<accession>F0SYU8</accession>
<evidence type="ECO:0000313" key="2">
    <source>
        <dbReference type="EMBL" id="ADY55985.1"/>
    </source>
</evidence>
<proteinExistence type="predicted"/>
<evidence type="ECO:0000313" key="3">
    <source>
        <dbReference type="Proteomes" id="UP000007488"/>
    </source>
</evidence>
<reference evidence="2 3" key="1">
    <citation type="journal article" date="2011" name="Stand. Genomic Sci.">
        <title>Complete genome sequence of Syntrophobotulus glycolicus type strain (FlGlyR).</title>
        <authorList>
            <person name="Han C."/>
            <person name="Mwirichia R."/>
            <person name="Chertkov O."/>
            <person name="Held B."/>
            <person name="Lapidus A."/>
            <person name="Nolan M."/>
            <person name="Lucas S."/>
            <person name="Hammon N."/>
            <person name="Deshpande S."/>
            <person name="Cheng J.F."/>
            <person name="Tapia R."/>
            <person name="Goodwin L."/>
            <person name="Pitluck S."/>
            <person name="Huntemann M."/>
            <person name="Liolios K."/>
            <person name="Ivanova N."/>
            <person name="Pagani I."/>
            <person name="Mavromatis K."/>
            <person name="Ovchinikova G."/>
            <person name="Pati A."/>
            <person name="Chen A."/>
            <person name="Palaniappan K."/>
            <person name="Land M."/>
            <person name="Hauser L."/>
            <person name="Brambilla E.M."/>
            <person name="Rohde M."/>
            <person name="Spring S."/>
            <person name="Sikorski J."/>
            <person name="Goker M."/>
            <person name="Woyke T."/>
            <person name="Bristow J."/>
            <person name="Eisen J.A."/>
            <person name="Markowitz V."/>
            <person name="Hugenholtz P."/>
            <person name="Kyrpides N.C."/>
            <person name="Klenk H.P."/>
            <person name="Detter J.C."/>
        </authorList>
    </citation>
    <scope>NUCLEOTIDE SEQUENCE [LARGE SCALE GENOMIC DNA]</scope>
    <source>
        <strain evidence="3">DSM 8271 / FlGlyR</strain>
    </source>
</reference>